<dbReference type="AlphaFoldDB" id="A0A177HYI7"/>
<feature type="compositionally biased region" description="Basic and acidic residues" evidence="1">
    <location>
        <begin position="58"/>
        <end position="67"/>
    </location>
</feature>
<evidence type="ECO:0000313" key="2">
    <source>
        <dbReference type="EMBL" id="OAH15846.1"/>
    </source>
</evidence>
<keyword evidence="3" id="KW-1185">Reference proteome</keyword>
<gene>
    <name evidence="2" type="ORF">STSP_07770</name>
</gene>
<feature type="compositionally biased region" description="Basic and acidic residues" evidence="1">
    <location>
        <begin position="18"/>
        <end position="51"/>
    </location>
</feature>
<dbReference type="EMBL" id="LOHS01000032">
    <property type="protein sequence ID" value="OAH15846.1"/>
    <property type="molecule type" value="Genomic_DNA"/>
</dbReference>
<dbReference type="RefSeq" id="WP_067271987.1">
    <property type="nucleotide sequence ID" value="NZ_LOHS01000032.1"/>
</dbReference>
<protein>
    <submittedName>
        <fullName evidence="2">Uncharacterized protein</fullName>
    </submittedName>
</protein>
<reference evidence="2 3" key="1">
    <citation type="submission" date="2015-12" db="EMBL/GenBank/DDBJ databases">
        <title>Genome sequence of Streptomyces sp. G25.</title>
        <authorList>
            <person name="Poehlein A."/>
            <person name="Roettig A."/>
            <person name="Hiessl S."/>
            <person name="Hauschild P."/>
            <person name="Schauer J."/>
            <person name="Madkour M.H."/>
            <person name="Al-Ansari A.M."/>
            <person name="Almakishah N.H."/>
            <person name="Steinbuechel A."/>
            <person name="Daniel R."/>
        </authorList>
    </citation>
    <scope>NUCLEOTIDE SEQUENCE [LARGE SCALE GENOMIC DNA]</scope>
    <source>
        <strain evidence="3">G25(2015)</strain>
    </source>
</reference>
<comment type="caution">
    <text evidence="2">The sequence shown here is derived from an EMBL/GenBank/DDBJ whole genome shotgun (WGS) entry which is preliminary data.</text>
</comment>
<evidence type="ECO:0000256" key="1">
    <source>
        <dbReference type="SAM" id="MobiDB-lite"/>
    </source>
</evidence>
<proteinExistence type="predicted"/>
<organism evidence="2 3">
    <name type="scientific">Streptomyces jeddahensis</name>
    <dbReference type="NCBI Taxonomy" id="1716141"/>
    <lineage>
        <taxon>Bacteria</taxon>
        <taxon>Bacillati</taxon>
        <taxon>Actinomycetota</taxon>
        <taxon>Actinomycetes</taxon>
        <taxon>Kitasatosporales</taxon>
        <taxon>Streptomycetaceae</taxon>
        <taxon>Streptomyces</taxon>
    </lineage>
</organism>
<dbReference type="PATRIC" id="fig|1716141.3.peg.825"/>
<sequence length="74" mass="8674">MFEYEMHQARHAELIREAERGRLLREAREARRAARRSARDEDEGRVSRQDTRGPVGGPRDENQEPRRSQFAPTA</sequence>
<accession>A0A177HYI7</accession>
<evidence type="ECO:0000313" key="3">
    <source>
        <dbReference type="Proteomes" id="UP000077381"/>
    </source>
</evidence>
<dbReference type="Proteomes" id="UP000077381">
    <property type="component" value="Unassembled WGS sequence"/>
</dbReference>
<dbReference type="STRING" id="1716141.STSP_07770"/>
<feature type="region of interest" description="Disordered" evidence="1">
    <location>
        <begin position="18"/>
        <end position="74"/>
    </location>
</feature>
<name>A0A177HYI7_9ACTN</name>